<accession>A0A9X0WLJ9</accession>
<evidence type="ECO:0000313" key="2">
    <source>
        <dbReference type="Proteomes" id="UP001138802"/>
    </source>
</evidence>
<dbReference type="EMBL" id="NRSD01000032">
    <property type="protein sequence ID" value="MBK1646705.1"/>
    <property type="molecule type" value="Genomic_DNA"/>
</dbReference>
<evidence type="ECO:0000313" key="1">
    <source>
        <dbReference type="EMBL" id="MBK1646705.1"/>
    </source>
</evidence>
<sequence length="102" mass="11326">MSIYFVTRHPGAYDWAFAEGLQVDAVVAHLDPAIIQPGDQIIGSLPVNLAAEVCTRGGRYLHLSLDLPPDLRGEELSIEQMRTCGARIEEYRILPVNRHEGD</sequence>
<gene>
    <name evidence="1" type="primary">csx16</name>
    <name evidence="1" type="ORF">CKO25_19090</name>
</gene>
<dbReference type="InterPro" id="IPR013443">
    <property type="entry name" value="CRISPR-assoc_prot_Csx16"/>
</dbReference>
<organism evidence="1 2">
    <name type="scientific">Thiocapsa imhoffii</name>
    <dbReference type="NCBI Taxonomy" id="382777"/>
    <lineage>
        <taxon>Bacteria</taxon>
        <taxon>Pseudomonadati</taxon>
        <taxon>Pseudomonadota</taxon>
        <taxon>Gammaproteobacteria</taxon>
        <taxon>Chromatiales</taxon>
        <taxon>Chromatiaceae</taxon>
        <taxon>Thiocapsa</taxon>
    </lineage>
</organism>
<dbReference type="RefSeq" id="WP_200389530.1">
    <property type="nucleotide sequence ID" value="NZ_NRSD01000032.1"/>
</dbReference>
<dbReference type="Proteomes" id="UP001138802">
    <property type="component" value="Unassembled WGS sequence"/>
</dbReference>
<keyword evidence="2" id="KW-1185">Reference proteome</keyword>
<dbReference type="CDD" id="cd09743">
    <property type="entry name" value="Csx16_III-U"/>
    <property type="match status" value="1"/>
</dbReference>
<protein>
    <submittedName>
        <fullName evidence="1">CRISPR-associated protein Csx16</fullName>
    </submittedName>
</protein>
<dbReference type="AlphaFoldDB" id="A0A9X0WLJ9"/>
<dbReference type="Pfam" id="PF09652">
    <property type="entry name" value="Cas_VVA1548"/>
    <property type="match status" value="1"/>
</dbReference>
<name>A0A9X0WLJ9_9GAMM</name>
<proteinExistence type="predicted"/>
<comment type="caution">
    <text evidence="1">The sequence shown here is derived from an EMBL/GenBank/DDBJ whole genome shotgun (WGS) entry which is preliminary data.</text>
</comment>
<reference evidence="1 2" key="1">
    <citation type="journal article" date="2020" name="Microorganisms">
        <title>Osmotic Adaptation and Compatible Solute Biosynthesis of Phototrophic Bacteria as Revealed from Genome Analyses.</title>
        <authorList>
            <person name="Imhoff J.F."/>
            <person name="Rahn T."/>
            <person name="Kunzel S."/>
            <person name="Keller A."/>
            <person name="Neulinger S.C."/>
        </authorList>
    </citation>
    <scope>NUCLEOTIDE SEQUENCE [LARGE SCALE GENOMIC DNA]</scope>
    <source>
        <strain evidence="1 2">DSM 21303</strain>
    </source>
</reference>
<dbReference type="NCBIfam" id="TIGR02620">
    <property type="entry name" value="cas_VVA1548"/>
    <property type="match status" value="1"/>
</dbReference>